<gene>
    <name evidence="1" type="ORF">F7O44_16100</name>
</gene>
<dbReference type="SUPFAM" id="SSF52980">
    <property type="entry name" value="Restriction endonuclease-like"/>
    <property type="match status" value="1"/>
</dbReference>
<dbReference type="InterPro" id="IPR011335">
    <property type="entry name" value="Restrct_endonuc-II-like"/>
</dbReference>
<evidence type="ECO:0000313" key="1">
    <source>
        <dbReference type="EMBL" id="NDL58592.1"/>
    </source>
</evidence>
<dbReference type="Gene3D" id="3.40.960.10">
    <property type="entry name" value="VSR Endonuclease"/>
    <property type="match status" value="1"/>
</dbReference>
<name>A0A7K3M6S0_9ACTN</name>
<dbReference type="RefSeq" id="WP_162451285.1">
    <property type="nucleotide sequence ID" value="NZ_WLZY01000005.1"/>
</dbReference>
<proteinExistence type="predicted"/>
<evidence type="ECO:0008006" key="3">
    <source>
        <dbReference type="Google" id="ProtNLM"/>
    </source>
</evidence>
<dbReference type="AlphaFoldDB" id="A0A7K3M6S0"/>
<reference evidence="1 2" key="1">
    <citation type="submission" date="2019-11" db="EMBL/GenBank/DDBJ databases">
        <authorList>
            <person name="Li X.-J."/>
            <person name="Feng X.-M."/>
        </authorList>
    </citation>
    <scope>NUCLEOTIDE SEQUENCE [LARGE SCALE GENOMIC DNA]</scope>
    <source>
        <strain evidence="1 2">XMNu-373</strain>
    </source>
</reference>
<dbReference type="EMBL" id="WLZY01000005">
    <property type="protein sequence ID" value="NDL58592.1"/>
    <property type="molecule type" value="Genomic_DNA"/>
</dbReference>
<dbReference type="Proteomes" id="UP000460435">
    <property type="component" value="Unassembled WGS sequence"/>
</dbReference>
<accession>A0A7K3M6S0</accession>
<organism evidence="1 2">
    <name type="scientific">Phytoactinopolyspora mesophila</name>
    <dbReference type="NCBI Taxonomy" id="2650750"/>
    <lineage>
        <taxon>Bacteria</taxon>
        <taxon>Bacillati</taxon>
        <taxon>Actinomycetota</taxon>
        <taxon>Actinomycetes</taxon>
        <taxon>Jiangellales</taxon>
        <taxon>Jiangellaceae</taxon>
        <taxon>Phytoactinopolyspora</taxon>
    </lineage>
</organism>
<comment type="caution">
    <text evidence="1">The sequence shown here is derived from an EMBL/GenBank/DDBJ whole genome shotgun (WGS) entry which is preliminary data.</text>
</comment>
<protein>
    <recommendedName>
        <fullName evidence="3">DUF559 domain-containing protein</fullName>
    </recommendedName>
</protein>
<sequence>MIGNRVAYVARSQDGIITRTQALAAGMTTDAIRHATRKGGPWQPVLRGIYATFSGPLGDIHRLRAAILHSGPDAAITGPWACWMHGLTYGPPRGELVDTVIPGTSHRRSGGFVRVARSARGVEIDSHWFDEAAAGDVSISIARAYEPDDEISGAARPGVIPMVSAACAVVHTVTRPRWLPPDWQSSCVARNGCPHYLRTSHEVSALRNVRALMCEAVQRGACTVRDLVVEIRAAPRNNSAIARRVLDDVEAGCRSAPECELRDLIAGSAVLPSPRWNQPLPGVRGIYPDACWPEARLVVEVDSRAFHGFGDAPERTERRRARFASLGWTVLPVAPRRIREEPSNVLAEIEAAYLSGLARSARP</sequence>
<keyword evidence="2" id="KW-1185">Reference proteome</keyword>
<evidence type="ECO:0000313" key="2">
    <source>
        <dbReference type="Proteomes" id="UP000460435"/>
    </source>
</evidence>